<feature type="region of interest" description="Disordered" evidence="1">
    <location>
        <begin position="153"/>
        <end position="184"/>
    </location>
</feature>
<evidence type="ECO:0000313" key="2">
    <source>
        <dbReference type="EMBL" id="MCI3279105.1"/>
    </source>
</evidence>
<accession>A0ABS9YPP1</accession>
<sequence>MAWSKLKLDEVRVRRTELLKLRREGVRYDDDRIMQLGYASTEAARRDLNRALEQHRDEERAEVSIYRQMENERLDALLEACWPQATKPQPVLDKEGEIVGTTLDMRAVDTVLRLMDRRAKLNGLDMPAKTEVTGADGGPLAVSTADPDKLAALIASTSRLDSPAPVNTATSTPDEDDEDEDPAG</sequence>
<gene>
    <name evidence="2" type="ORF">MQP27_49385</name>
</gene>
<evidence type="ECO:0000256" key="1">
    <source>
        <dbReference type="SAM" id="MobiDB-lite"/>
    </source>
</evidence>
<feature type="compositionally biased region" description="Acidic residues" evidence="1">
    <location>
        <begin position="173"/>
        <end position="184"/>
    </location>
</feature>
<evidence type="ECO:0000313" key="3">
    <source>
        <dbReference type="Proteomes" id="UP001165269"/>
    </source>
</evidence>
<reference evidence="2" key="1">
    <citation type="submission" date="2022-03" db="EMBL/GenBank/DDBJ databases">
        <title>Streptomyces 7R015 and 7R016 isolated from Barleria lupulina in Thailand.</title>
        <authorList>
            <person name="Kanchanasin P."/>
            <person name="Phongsopitanun W."/>
            <person name="Tanasupawat S."/>
        </authorList>
    </citation>
    <scope>NUCLEOTIDE SEQUENCE</scope>
    <source>
        <strain evidence="2">7R015</strain>
    </source>
</reference>
<dbReference type="EMBL" id="JALDAY010000024">
    <property type="protein sequence ID" value="MCI3279105.1"/>
    <property type="molecule type" value="Genomic_DNA"/>
</dbReference>
<keyword evidence="3" id="KW-1185">Reference proteome</keyword>
<proteinExistence type="predicted"/>
<feature type="compositionally biased region" description="Polar residues" evidence="1">
    <location>
        <begin position="155"/>
        <end position="172"/>
    </location>
</feature>
<protein>
    <recommendedName>
        <fullName evidence="4">Terminase small subunit</fullName>
    </recommendedName>
</protein>
<organism evidence="2 3">
    <name type="scientific">Streptomyces cylindrosporus</name>
    <dbReference type="NCBI Taxonomy" id="2927583"/>
    <lineage>
        <taxon>Bacteria</taxon>
        <taxon>Bacillati</taxon>
        <taxon>Actinomycetota</taxon>
        <taxon>Actinomycetes</taxon>
        <taxon>Kitasatosporales</taxon>
        <taxon>Streptomycetaceae</taxon>
        <taxon>Streptomyces</taxon>
    </lineage>
</organism>
<dbReference type="RefSeq" id="WP_242778712.1">
    <property type="nucleotide sequence ID" value="NZ_JALDAY010000024.1"/>
</dbReference>
<dbReference type="Proteomes" id="UP001165269">
    <property type="component" value="Unassembled WGS sequence"/>
</dbReference>
<comment type="caution">
    <text evidence="2">The sequence shown here is derived from an EMBL/GenBank/DDBJ whole genome shotgun (WGS) entry which is preliminary data.</text>
</comment>
<name>A0ABS9YPP1_9ACTN</name>
<evidence type="ECO:0008006" key="4">
    <source>
        <dbReference type="Google" id="ProtNLM"/>
    </source>
</evidence>